<dbReference type="InterPro" id="IPR041542">
    <property type="entry name" value="GH43_C2"/>
</dbReference>
<dbReference type="PANTHER" id="PTHR42812:SF17">
    <property type="entry name" value="BETA-XYLOSIDASE C-TERMINAL CONCANAVALIN A-LIKE DOMAIN-CONTAINING PROTEIN-RELATED"/>
    <property type="match status" value="1"/>
</dbReference>
<reference evidence="10 11" key="1">
    <citation type="journal article" date="2021" name="Nat. Commun.">
        <title>Genetic determinants of endophytism in the Arabidopsis root mycobiome.</title>
        <authorList>
            <person name="Mesny F."/>
            <person name="Miyauchi S."/>
            <person name="Thiergart T."/>
            <person name="Pickel B."/>
            <person name="Atanasova L."/>
            <person name="Karlsson M."/>
            <person name="Huettel B."/>
            <person name="Barry K.W."/>
            <person name="Haridas S."/>
            <person name="Chen C."/>
            <person name="Bauer D."/>
            <person name="Andreopoulos W."/>
            <person name="Pangilinan J."/>
            <person name="LaButti K."/>
            <person name="Riley R."/>
            <person name="Lipzen A."/>
            <person name="Clum A."/>
            <person name="Drula E."/>
            <person name="Henrissat B."/>
            <person name="Kohler A."/>
            <person name="Grigoriev I.V."/>
            <person name="Martin F.M."/>
            <person name="Hacquard S."/>
        </authorList>
    </citation>
    <scope>NUCLEOTIDE SEQUENCE [LARGE SCALE GENOMIC DNA]</scope>
    <source>
        <strain evidence="10 11">MPI-CAGE-CH-0241</strain>
    </source>
</reference>
<comment type="caution">
    <text evidence="10">The sequence shown here is derived from an EMBL/GenBank/DDBJ whole genome shotgun (WGS) entry which is preliminary data.</text>
</comment>
<dbReference type="AlphaFoldDB" id="A0A9P9AUC0"/>
<dbReference type="InterPro" id="IPR051795">
    <property type="entry name" value="Glycosyl_Hydrlase_43"/>
</dbReference>
<dbReference type="Proteomes" id="UP000777438">
    <property type="component" value="Unassembled WGS sequence"/>
</dbReference>
<gene>
    <name evidence="10" type="ORF">B0T10DRAFT_587053</name>
</gene>
<accession>A0A9P9AUC0</accession>
<proteinExistence type="inferred from homology"/>
<dbReference type="EMBL" id="JAGPYM010000004">
    <property type="protein sequence ID" value="KAH6895554.1"/>
    <property type="molecule type" value="Genomic_DNA"/>
</dbReference>
<dbReference type="Gene3D" id="2.60.120.200">
    <property type="match status" value="1"/>
</dbReference>
<feature type="site" description="Important for catalytic activity, responsible for pKa modulation of the active site Glu and correct orientation of both the proton donor and substrate" evidence="5">
    <location>
        <position position="154"/>
    </location>
</feature>
<dbReference type="CDD" id="cd18833">
    <property type="entry name" value="GH43_PcXyl-like"/>
    <property type="match status" value="1"/>
</dbReference>
<feature type="region of interest" description="Disordered" evidence="7">
    <location>
        <begin position="313"/>
        <end position="333"/>
    </location>
</feature>
<dbReference type="Pfam" id="PF04616">
    <property type="entry name" value="Glyco_hydro_43"/>
    <property type="match status" value="1"/>
</dbReference>
<evidence type="ECO:0000313" key="11">
    <source>
        <dbReference type="Proteomes" id="UP000777438"/>
    </source>
</evidence>
<feature type="chain" id="PRO_5040183517" evidence="8">
    <location>
        <begin position="19"/>
        <end position="578"/>
    </location>
</feature>
<dbReference type="GO" id="GO:0004553">
    <property type="term" value="F:hydrolase activity, hydrolyzing O-glycosyl compounds"/>
    <property type="evidence" value="ECO:0007669"/>
    <property type="project" value="InterPro"/>
</dbReference>
<dbReference type="GO" id="GO:0005975">
    <property type="term" value="P:carbohydrate metabolic process"/>
    <property type="evidence" value="ECO:0007669"/>
    <property type="project" value="InterPro"/>
</dbReference>
<evidence type="ECO:0000256" key="8">
    <source>
        <dbReference type="SAM" id="SignalP"/>
    </source>
</evidence>
<keyword evidence="3 6" id="KW-0326">Glycosidase</keyword>
<dbReference type="Pfam" id="PF17851">
    <property type="entry name" value="GH43_C2"/>
    <property type="match status" value="1"/>
</dbReference>
<dbReference type="Gene3D" id="2.115.10.20">
    <property type="entry name" value="Glycosyl hydrolase domain, family 43"/>
    <property type="match status" value="1"/>
</dbReference>
<comment type="similarity">
    <text evidence="1 6">Belongs to the glycosyl hydrolase 43 family.</text>
</comment>
<name>A0A9P9AUC0_9HYPO</name>
<evidence type="ECO:0000256" key="4">
    <source>
        <dbReference type="PIRSR" id="PIRSR606710-1"/>
    </source>
</evidence>
<dbReference type="OrthoDB" id="2139957at2759"/>
<feature type="active site" description="Proton donor" evidence="4">
    <location>
        <position position="200"/>
    </location>
</feature>
<dbReference type="PANTHER" id="PTHR42812">
    <property type="entry name" value="BETA-XYLOSIDASE"/>
    <property type="match status" value="1"/>
</dbReference>
<protein>
    <submittedName>
        <fullName evidence="10">Glycosyl hydrolase</fullName>
    </submittedName>
</protein>
<evidence type="ECO:0000256" key="1">
    <source>
        <dbReference type="ARBA" id="ARBA00009865"/>
    </source>
</evidence>
<keyword evidence="8" id="KW-0732">Signal</keyword>
<dbReference type="SUPFAM" id="SSF75005">
    <property type="entry name" value="Arabinanase/levansucrase/invertase"/>
    <property type="match status" value="1"/>
</dbReference>
<evidence type="ECO:0000259" key="9">
    <source>
        <dbReference type="Pfam" id="PF17851"/>
    </source>
</evidence>
<dbReference type="SUPFAM" id="SSF49899">
    <property type="entry name" value="Concanavalin A-like lectins/glucanases"/>
    <property type="match status" value="1"/>
</dbReference>
<dbReference type="InterPro" id="IPR023296">
    <property type="entry name" value="Glyco_hydro_beta-prop_sf"/>
</dbReference>
<dbReference type="InterPro" id="IPR013320">
    <property type="entry name" value="ConA-like_dom_sf"/>
</dbReference>
<keyword evidence="2 6" id="KW-0378">Hydrolase</keyword>
<evidence type="ECO:0000256" key="6">
    <source>
        <dbReference type="RuleBase" id="RU361187"/>
    </source>
</evidence>
<feature type="active site" description="Proton acceptor" evidence="4">
    <location>
        <position position="40"/>
    </location>
</feature>
<keyword evidence="11" id="KW-1185">Reference proteome</keyword>
<sequence length="578" mass="64168">MMFYRGLLLFLSPFCALAQTSPTHNQRTYTNPVLPGWHSDPSCIQHEGTFFCVTSTFIAFPGLPVYASRDLVNWKLISHVWNRDSQLPGVSWNTTGQQDGMYAPTIRHHGGEFYVACEYLGIEGGIIGVIFKTTDPFNDAAWSDPVIFRPNHIDPDLFWDDDGKVYMATHGITLQEIDLETGELSDELNIWNGTGGVWPEGPHIYKKDGWYYLMIAEGGTGADHSITIARARSITGPYRAYKNNPILTNRGTDELFQTVGHGDLFQDTKGNWWGMCLSTRTGPSFDISPMGREAVLFNATWDKGEWPILQPVRGRMPGSKLPQENRRVRGSGPWASDDDNYSFLRSSTIPKHFVHQRVPREGAFVVTKRGLEVTPSRNNVTGELLADSVIELTGQRGLSFIGRRQTHTLFKFHVDVSFNPLLDGQEAGVTIFRTQLDHIDLGIVRLPKGSDKGKASQIVFRLRAEGPAAPGTKTIPVPRDWLNKSIRLNIEANNATHYTLAAEPAERPKKRMIIGEVSAKVVSGGQGTFVGSLVGVFATCNGAGSGADCPRGEKAYFKNWIFEGTAQQISLTEFYPSR</sequence>
<evidence type="ECO:0000256" key="7">
    <source>
        <dbReference type="SAM" id="MobiDB-lite"/>
    </source>
</evidence>
<evidence type="ECO:0000256" key="2">
    <source>
        <dbReference type="ARBA" id="ARBA00022801"/>
    </source>
</evidence>
<feature type="domain" description="Beta-xylosidase C-terminal Concanavalin A-like" evidence="9">
    <location>
        <begin position="348"/>
        <end position="546"/>
    </location>
</feature>
<evidence type="ECO:0000256" key="5">
    <source>
        <dbReference type="PIRSR" id="PIRSR606710-2"/>
    </source>
</evidence>
<evidence type="ECO:0000313" key="10">
    <source>
        <dbReference type="EMBL" id="KAH6895554.1"/>
    </source>
</evidence>
<feature type="signal peptide" evidence="8">
    <location>
        <begin position="1"/>
        <end position="18"/>
    </location>
</feature>
<dbReference type="InterPro" id="IPR006710">
    <property type="entry name" value="Glyco_hydro_43"/>
</dbReference>
<organism evidence="10 11">
    <name type="scientific">Thelonectria olida</name>
    <dbReference type="NCBI Taxonomy" id="1576542"/>
    <lineage>
        <taxon>Eukaryota</taxon>
        <taxon>Fungi</taxon>
        <taxon>Dikarya</taxon>
        <taxon>Ascomycota</taxon>
        <taxon>Pezizomycotina</taxon>
        <taxon>Sordariomycetes</taxon>
        <taxon>Hypocreomycetidae</taxon>
        <taxon>Hypocreales</taxon>
        <taxon>Nectriaceae</taxon>
        <taxon>Thelonectria</taxon>
    </lineage>
</organism>
<evidence type="ECO:0000256" key="3">
    <source>
        <dbReference type="ARBA" id="ARBA00023295"/>
    </source>
</evidence>